<dbReference type="NCBIfam" id="NF045760">
    <property type="entry name" value="YtpR"/>
    <property type="match status" value="1"/>
</dbReference>
<dbReference type="InterPro" id="IPR002547">
    <property type="entry name" value="tRNA-bd_dom"/>
</dbReference>
<keyword evidence="1 3" id="KW-0820">tRNA-binding</keyword>
<dbReference type="Proteomes" id="UP000076405">
    <property type="component" value="Chromosome"/>
</dbReference>
<keyword evidence="2 3" id="KW-0694">RNA-binding</keyword>
<dbReference type="OrthoDB" id="9805455at2"/>
<evidence type="ECO:0000256" key="3">
    <source>
        <dbReference type="PROSITE-ProRule" id="PRU00209"/>
    </source>
</evidence>
<proteinExistence type="predicted"/>
<feature type="domain" description="TRNA-binding" evidence="4">
    <location>
        <begin position="91"/>
        <end position="205"/>
    </location>
</feature>
<dbReference type="PROSITE" id="PS50886">
    <property type="entry name" value="TRBD"/>
    <property type="match status" value="1"/>
</dbReference>
<organism evidence="5 8">
    <name type="scientific">Pediococcus damnosus</name>
    <dbReference type="NCBI Taxonomy" id="51663"/>
    <lineage>
        <taxon>Bacteria</taxon>
        <taxon>Bacillati</taxon>
        <taxon>Bacillota</taxon>
        <taxon>Bacilli</taxon>
        <taxon>Lactobacillales</taxon>
        <taxon>Lactobacillaceae</taxon>
        <taxon>Pediococcus</taxon>
    </lineage>
</organism>
<evidence type="ECO:0000256" key="2">
    <source>
        <dbReference type="ARBA" id="ARBA00022884"/>
    </source>
</evidence>
<dbReference type="CDD" id="cd02796">
    <property type="entry name" value="tRNA_bind_bactPheRS"/>
    <property type="match status" value="1"/>
</dbReference>
<dbReference type="AlphaFoldDB" id="A0A0R2HLQ3"/>
<dbReference type="GeneID" id="57277098"/>
<dbReference type="Proteomes" id="UP000076244">
    <property type="component" value="Chromosome"/>
</dbReference>
<dbReference type="InterPro" id="IPR027855">
    <property type="entry name" value="DUF4479"/>
</dbReference>
<evidence type="ECO:0000259" key="4">
    <source>
        <dbReference type="PROSITE" id="PS50886"/>
    </source>
</evidence>
<dbReference type="Pfam" id="PF14794">
    <property type="entry name" value="DUF4479"/>
    <property type="match status" value="1"/>
</dbReference>
<dbReference type="GO" id="GO:0000049">
    <property type="term" value="F:tRNA binding"/>
    <property type="evidence" value="ECO:0007669"/>
    <property type="project" value="UniProtKB-UniRule"/>
</dbReference>
<dbReference type="SUPFAM" id="SSF50249">
    <property type="entry name" value="Nucleic acid-binding proteins"/>
    <property type="match status" value="1"/>
</dbReference>
<dbReference type="InterPro" id="IPR012340">
    <property type="entry name" value="NA-bd_OB-fold"/>
</dbReference>
<gene>
    <name evidence="5" type="ORF">ADU70_0806</name>
    <name evidence="6" type="ORF">ADU72_1917</name>
</gene>
<dbReference type="InterPro" id="IPR037154">
    <property type="entry name" value="YtpR-like_sf"/>
</dbReference>
<evidence type="ECO:0000313" key="8">
    <source>
        <dbReference type="Proteomes" id="UP000076405"/>
    </source>
</evidence>
<name>A0A0R2HLQ3_9LACO</name>
<evidence type="ECO:0000313" key="7">
    <source>
        <dbReference type="Proteomes" id="UP000076244"/>
    </source>
</evidence>
<dbReference type="KEGG" id="pdm:ADU72_1917"/>
<dbReference type="EMBL" id="CP012288">
    <property type="protein sequence ID" value="AMV67838.1"/>
    <property type="molecule type" value="Genomic_DNA"/>
</dbReference>
<dbReference type="EMBL" id="CP012275">
    <property type="protein sequence ID" value="AMV62304.1"/>
    <property type="molecule type" value="Genomic_DNA"/>
</dbReference>
<protein>
    <submittedName>
        <fullName evidence="5">Phenylalanyl-tRNA synthetase domain protein (Bsu YtpR)</fullName>
    </submittedName>
</protein>
<dbReference type="Pfam" id="PF01588">
    <property type="entry name" value="tRNA_bind"/>
    <property type="match status" value="1"/>
</dbReference>
<dbReference type="RefSeq" id="WP_046871736.1">
    <property type="nucleotide sequence ID" value="NZ_BAAAXI010000019.1"/>
</dbReference>
<evidence type="ECO:0000256" key="1">
    <source>
        <dbReference type="ARBA" id="ARBA00022555"/>
    </source>
</evidence>
<dbReference type="Gene3D" id="2.40.50.140">
    <property type="entry name" value="Nucleic acid-binding proteins"/>
    <property type="match status" value="1"/>
</dbReference>
<dbReference type="InterPro" id="IPR033714">
    <property type="entry name" value="tRNA_bind_bactPheRS"/>
</dbReference>
<dbReference type="Gene3D" id="3.30.1940.10">
    <property type="entry name" value="YtpR-like"/>
    <property type="match status" value="1"/>
</dbReference>
<evidence type="ECO:0000313" key="5">
    <source>
        <dbReference type="EMBL" id="AMV62304.1"/>
    </source>
</evidence>
<sequence length="218" mass="23620">MLISSYNPNELGDTLICILNPDADTQAVETKKDVTRIYDAETNVTLGLNFAHVSSKLGKVPVIGQVFLSQEQINKLNTYLQSVGFEAELKPDLESKFIVGYVKTAEPHPDSDHLLVTQTIVDHDQEVQLVSGSPNMKAKIKVVVAKVGAMMPNGLIIWPGSLRGVKSDGMICSGRELGLPNAPQKKGALILPESDDVFKVGEAFDFTQGAKLFQPSAK</sequence>
<keyword evidence="7" id="KW-1185">Reference proteome</keyword>
<reference evidence="7 8" key="1">
    <citation type="journal article" date="2016" name="PLoS ONE">
        <title>The Identification of Novel Diagnostic Marker Genes for the Detection of Beer Spoiling Pediococcus damnosus Strains Using the BlAst Diagnostic Gene findEr.</title>
        <authorList>
            <person name="Behr J."/>
            <person name="Geissler A.J."/>
            <person name="Schmid J."/>
            <person name="Zehe A."/>
            <person name="Vogel R.F."/>
        </authorList>
    </citation>
    <scope>NUCLEOTIDE SEQUENCE [LARGE SCALE GENOMIC DNA]</scope>
    <source>
        <strain evidence="5 8">TMW 2.1533</strain>
        <strain evidence="6 7">TMW 2.1535</strain>
    </source>
</reference>
<accession>A0A0R2HLQ3</accession>
<evidence type="ECO:0000313" key="6">
    <source>
        <dbReference type="EMBL" id="AMV67838.1"/>
    </source>
</evidence>